<accession>A0A1S4FWN6</accession>
<dbReference type="HOGENOM" id="CLU_066078_0_0_1"/>
<dbReference type="InterPro" id="IPR002557">
    <property type="entry name" value="Chitin-bd_dom"/>
</dbReference>
<evidence type="ECO:0000256" key="1">
    <source>
        <dbReference type="SAM" id="MobiDB-lite"/>
    </source>
</evidence>
<dbReference type="GO" id="GO:0005576">
    <property type="term" value="C:extracellular region"/>
    <property type="evidence" value="ECO:0007669"/>
    <property type="project" value="InterPro"/>
</dbReference>
<dbReference type="Proteomes" id="UP000682892">
    <property type="component" value="Unassembled WGS sequence"/>
</dbReference>
<evidence type="ECO:0000259" key="2">
    <source>
        <dbReference type="PROSITE" id="PS50940"/>
    </source>
</evidence>
<feature type="region of interest" description="Disordered" evidence="1">
    <location>
        <begin position="21"/>
        <end position="55"/>
    </location>
</feature>
<feature type="compositionally biased region" description="Low complexity" evidence="1">
    <location>
        <begin position="21"/>
        <end position="30"/>
    </location>
</feature>
<dbReference type="AlphaFoldDB" id="A0A1S4FWN6"/>
<dbReference type="OrthoDB" id="6597859at2759"/>
<proteinExistence type="predicted"/>
<dbReference type="SUPFAM" id="SSF57625">
    <property type="entry name" value="Invertebrate chitin-binding proteins"/>
    <property type="match status" value="2"/>
</dbReference>
<dbReference type="OMA" id="HYCPAAG"/>
<reference evidence="3" key="2">
    <citation type="journal article" date="2007" name="Science">
        <title>Genome sequence of Aedes aegypti, a major arbovirus vector.</title>
        <authorList>
            <person name="Nene V."/>
            <person name="Wortman J.R."/>
            <person name="Lawson D."/>
            <person name="Haas B."/>
            <person name="Kodira C."/>
            <person name="Tu Z.J."/>
            <person name="Loftus B."/>
            <person name="Xi Z."/>
            <person name="Megy K."/>
            <person name="Grabherr M."/>
            <person name="Ren Q."/>
            <person name="Zdobnov E.M."/>
            <person name="Lobo N.F."/>
            <person name="Campbell K.S."/>
            <person name="Brown S.E."/>
            <person name="Bonaldo M.F."/>
            <person name="Zhu J."/>
            <person name="Sinkins S.P."/>
            <person name="Hogenkamp D.G."/>
            <person name="Amedeo P."/>
            <person name="Arensburger P."/>
            <person name="Atkinson P.W."/>
            <person name="Bidwell S."/>
            <person name="Biedler J."/>
            <person name="Birney E."/>
            <person name="Bruggner R.V."/>
            <person name="Costas J."/>
            <person name="Coy M.R."/>
            <person name="Crabtree J."/>
            <person name="Crawford M."/>
            <person name="Debruyn B."/>
            <person name="Decaprio D."/>
            <person name="Eiglmeier K."/>
            <person name="Eisenstadt E."/>
            <person name="El-Dorry H."/>
            <person name="Gelbart W.M."/>
            <person name="Gomes S.L."/>
            <person name="Hammond M."/>
            <person name="Hannick L.I."/>
            <person name="Hogan J.R."/>
            <person name="Holmes M.H."/>
            <person name="Jaffe D."/>
            <person name="Johnston J.S."/>
            <person name="Kennedy R.C."/>
            <person name="Koo H."/>
            <person name="Kravitz S."/>
            <person name="Kriventseva E.V."/>
            <person name="Kulp D."/>
            <person name="Labutti K."/>
            <person name="Lee E."/>
            <person name="Li S."/>
            <person name="Lovin D.D."/>
            <person name="Mao C."/>
            <person name="Mauceli E."/>
            <person name="Menck C.F."/>
            <person name="Miller J.R."/>
            <person name="Montgomery P."/>
            <person name="Mori A."/>
            <person name="Nascimento A.L."/>
            <person name="Naveira H.F."/>
            <person name="Nusbaum C."/>
            <person name="O'leary S."/>
            <person name="Orvis J."/>
            <person name="Pertea M."/>
            <person name="Quesneville H."/>
            <person name="Reidenbach K.R."/>
            <person name="Rogers Y.H."/>
            <person name="Roth C.W."/>
            <person name="Schneider J.R."/>
            <person name="Schatz M."/>
            <person name="Shumway M."/>
            <person name="Stanke M."/>
            <person name="Stinson E.O."/>
            <person name="Tubio J.M."/>
            <person name="Vanzee J.P."/>
            <person name="Verjovski-Almeida S."/>
            <person name="Werner D."/>
            <person name="White O."/>
            <person name="Wyder S."/>
            <person name="Zeng Q."/>
            <person name="Zhao Q."/>
            <person name="Zhao Y."/>
            <person name="Hill C.A."/>
            <person name="Raikhel A.S."/>
            <person name="Soares M.B."/>
            <person name="Knudson D.L."/>
            <person name="Lee N.H."/>
            <person name="Galagan J."/>
            <person name="Salzberg S.L."/>
            <person name="Paulsen I.T."/>
            <person name="Dimopoulos G."/>
            <person name="Collins F.H."/>
            <person name="Birren B."/>
            <person name="Fraser-Liggett C.M."/>
            <person name="Severson D.W."/>
        </authorList>
    </citation>
    <scope>NUCLEOTIDE SEQUENCE [LARGE SCALE GENOMIC DNA]</scope>
    <source>
        <strain evidence="3">Liverpool</strain>
    </source>
</reference>
<gene>
    <name evidence="3" type="ORF">AaeL_AAEL012641</name>
</gene>
<evidence type="ECO:0000313" key="4">
    <source>
        <dbReference type="Proteomes" id="UP000682892"/>
    </source>
</evidence>
<dbReference type="KEGG" id="aag:5576626"/>
<organism evidence="3 4">
    <name type="scientific">Aedes aegypti</name>
    <name type="common">Yellowfever mosquito</name>
    <name type="synonym">Culex aegypti</name>
    <dbReference type="NCBI Taxonomy" id="7159"/>
    <lineage>
        <taxon>Eukaryota</taxon>
        <taxon>Metazoa</taxon>
        <taxon>Ecdysozoa</taxon>
        <taxon>Arthropoda</taxon>
        <taxon>Hexapoda</taxon>
        <taxon>Insecta</taxon>
        <taxon>Pterygota</taxon>
        <taxon>Neoptera</taxon>
        <taxon>Endopterygota</taxon>
        <taxon>Diptera</taxon>
        <taxon>Nematocera</taxon>
        <taxon>Culicoidea</taxon>
        <taxon>Culicidae</taxon>
        <taxon>Culicinae</taxon>
        <taxon>Aedini</taxon>
        <taxon>Aedes</taxon>
        <taxon>Stegomyia</taxon>
    </lineage>
</organism>
<protein>
    <submittedName>
        <fullName evidence="3">AAEL012641-PA</fullName>
    </submittedName>
</protein>
<feature type="compositionally biased region" description="Polar residues" evidence="1">
    <location>
        <begin position="31"/>
        <end position="41"/>
    </location>
</feature>
<dbReference type="EMBL" id="CH477906">
    <property type="protein sequence ID" value="EAT35176.1"/>
    <property type="molecule type" value="Genomic_DNA"/>
</dbReference>
<dbReference type="InterPro" id="IPR036508">
    <property type="entry name" value="Chitin-bd_dom_sf"/>
</dbReference>
<reference evidence="3" key="3">
    <citation type="submission" date="2012-09" db="EMBL/GenBank/DDBJ databases">
        <authorList>
            <consortium name="VectorBase"/>
        </authorList>
    </citation>
    <scope>NUCLEOTIDE SEQUENCE</scope>
    <source>
        <strain evidence="3">Liverpool</strain>
    </source>
</reference>
<evidence type="ECO:0000313" key="3">
    <source>
        <dbReference type="EMBL" id="EAT35176.1"/>
    </source>
</evidence>
<reference evidence="3" key="1">
    <citation type="submission" date="2005-10" db="EMBL/GenBank/DDBJ databases">
        <authorList>
            <person name="Loftus B.J."/>
            <person name="Nene V.M."/>
            <person name="Hannick L.I."/>
            <person name="Bidwell S."/>
            <person name="Haas B."/>
            <person name="Amedeo P."/>
            <person name="Orvis J."/>
            <person name="Wortman J.R."/>
            <person name="White O.R."/>
            <person name="Salzberg S."/>
            <person name="Shumway M."/>
            <person name="Koo H."/>
            <person name="Zhao Y."/>
            <person name="Holmes M."/>
            <person name="Miller J."/>
            <person name="Schatz M."/>
            <person name="Pop M."/>
            <person name="Pai G."/>
            <person name="Utterback T."/>
            <person name="Rogers Y.-H."/>
            <person name="Kravitz S."/>
            <person name="Fraser C.M."/>
        </authorList>
    </citation>
    <scope>NUCLEOTIDE SEQUENCE</scope>
    <source>
        <strain evidence="3">Liverpool</strain>
    </source>
</reference>
<sequence length="226" mass="24556">MADCLFTVPVGCEDVITTTTDEPETTTALTSSTDEATTVVPSTPLPEETTTKSEITTPSAPNTAILCTGFGIYPDPYDCSRYHYCPAAGEESWDQLCPPNYGFTYKSAALSSTFPCKLIIFPSDCTAVDCSTASIFKPFDSSKLHYAYCYTEEVSRHPTISVFKCSEGATFDGSTCVFNCLREGLFANTVAPTTYYQCYRSGLRLVSKLVSCPAGKQFVESLKTCI</sequence>
<dbReference type="GO" id="GO:0008061">
    <property type="term" value="F:chitin binding"/>
    <property type="evidence" value="ECO:0007669"/>
    <property type="project" value="InterPro"/>
</dbReference>
<dbReference type="PROSITE" id="PS50940">
    <property type="entry name" value="CHIT_BIND_II"/>
    <property type="match status" value="1"/>
</dbReference>
<name>A0A1S4FWN6_AEDAE</name>
<feature type="domain" description="Chitin-binding type-2" evidence="2">
    <location>
        <begin position="64"/>
        <end position="127"/>
    </location>
</feature>